<dbReference type="Proteomes" id="UP000004810">
    <property type="component" value="Unassembled WGS sequence"/>
</dbReference>
<protein>
    <submittedName>
        <fullName evidence="1">Uncharacterized protein</fullName>
    </submittedName>
</protein>
<sequence>MIKEVEDFVCSYLGADEARTINRTTQQIIESVHLNEQLLKRNAVVISEYLAAADF</sequence>
<dbReference type="AlphaFoldDB" id="J9E062"/>
<reference evidence="2" key="1">
    <citation type="submission" date="2012-08" db="EMBL/GenBank/DDBJ databases">
        <title>The Genome Sequence of Wuchereria bancrofti.</title>
        <authorList>
            <person name="Nutman T.B."/>
            <person name="Fink D.L."/>
            <person name="Russ C."/>
            <person name="Young S."/>
            <person name="Zeng Q."/>
            <person name="Koehrsen M."/>
            <person name="Alvarado L."/>
            <person name="Berlin A."/>
            <person name="Chapman S.B."/>
            <person name="Chen Z."/>
            <person name="Freedman E."/>
            <person name="Gellesch M."/>
            <person name="Goldberg J."/>
            <person name="Griggs A."/>
            <person name="Gujja S."/>
            <person name="Heilman E.R."/>
            <person name="Heiman D."/>
            <person name="Hepburn T."/>
            <person name="Howarth C."/>
            <person name="Jen D."/>
            <person name="Larson L."/>
            <person name="Lewis B."/>
            <person name="Mehta T."/>
            <person name="Park D."/>
            <person name="Pearson M."/>
            <person name="Roberts A."/>
            <person name="Saif S."/>
            <person name="Shea T."/>
            <person name="Shenoy N."/>
            <person name="Sisk P."/>
            <person name="Stolte C."/>
            <person name="Sykes S."/>
            <person name="Walk T."/>
            <person name="White J."/>
            <person name="Yandava C."/>
            <person name="Haas B."/>
            <person name="Henn M.R."/>
            <person name="Nusbaum C."/>
            <person name="Birren B."/>
        </authorList>
    </citation>
    <scope>NUCLEOTIDE SEQUENCE [LARGE SCALE GENOMIC DNA]</scope>
    <source>
        <strain evidence="2">NA</strain>
    </source>
</reference>
<evidence type="ECO:0000313" key="2">
    <source>
        <dbReference type="Proteomes" id="UP000004810"/>
    </source>
</evidence>
<proteinExistence type="predicted"/>
<organism evidence="1 2">
    <name type="scientific">Wuchereria bancrofti</name>
    <dbReference type="NCBI Taxonomy" id="6293"/>
    <lineage>
        <taxon>Eukaryota</taxon>
        <taxon>Metazoa</taxon>
        <taxon>Ecdysozoa</taxon>
        <taxon>Nematoda</taxon>
        <taxon>Chromadorea</taxon>
        <taxon>Rhabditida</taxon>
        <taxon>Spirurina</taxon>
        <taxon>Spiruromorpha</taxon>
        <taxon>Filarioidea</taxon>
        <taxon>Onchocercidae</taxon>
        <taxon>Wuchereria</taxon>
    </lineage>
</organism>
<name>J9E062_WUCBA</name>
<evidence type="ECO:0000313" key="1">
    <source>
        <dbReference type="EMBL" id="EJW70292.1"/>
    </source>
</evidence>
<accession>J9E062</accession>
<comment type="caution">
    <text evidence="1">The sequence shown here is derived from an EMBL/GenBank/DDBJ whole genome shotgun (WGS) entry which is preliminary data.</text>
</comment>
<dbReference type="EMBL" id="ADBV01022573">
    <property type="protein sequence ID" value="EJW70292.1"/>
    <property type="molecule type" value="Genomic_DNA"/>
</dbReference>
<gene>
    <name evidence="1" type="ORF">WUBG_18802</name>
</gene>